<keyword evidence="4" id="KW-1185">Reference proteome</keyword>
<reference evidence="3 4" key="1">
    <citation type="journal article" date="2010" name="Science">
        <title>Genomic comparison of the ants Camponotus floridanus and Harpegnathos saltator.</title>
        <authorList>
            <person name="Bonasio R."/>
            <person name="Zhang G."/>
            <person name="Ye C."/>
            <person name="Mutti N.S."/>
            <person name="Fang X."/>
            <person name="Qin N."/>
            <person name="Donahue G."/>
            <person name="Yang P."/>
            <person name="Li Q."/>
            <person name="Li C."/>
            <person name="Zhang P."/>
            <person name="Huang Z."/>
            <person name="Berger S.L."/>
            <person name="Reinberg D."/>
            <person name="Wang J."/>
            <person name="Liebig J."/>
        </authorList>
    </citation>
    <scope>NUCLEOTIDE SEQUENCE [LARGE SCALE GENOMIC DNA]</scope>
    <source>
        <strain evidence="4">C129</strain>
    </source>
</reference>
<dbReference type="OrthoDB" id="7552747at2759"/>
<dbReference type="InParanoid" id="E2B0U3"/>
<dbReference type="PROSITE" id="PS50158">
    <property type="entry name" value="ZF_CCHC"/>
    <property type="match status" value="1"/>
</dbReference>
<keyword evidence="1" id="KW-0479">Metal-binding</keyword>
<keyword evidence="1" id="KW-0862">Zinc</keyword>
<dbReference type="Proteomes" id="UP000000311">
    <property type="component" value="Unassembled WGS sequence"/>
</dbReference>
<dbReference type="OMA" id="YENIHPA"/>
<feature type="domain" description="CCHC-type" evidence="2">
    <location>
        <begin position="167"/>
        <end position="182"/>
    </location>
</feature>
<dbReference type="GO" id="GO:0003676">
    <property type="term" value="F:nucleic acid binding"/>
    <property type="evidence" value="ECO:0007669"/>
    <property type="project" value="InterPro"/>
</dbReference>
<gene>
    <name evidence="3" type="ORF">EAG_10549</name>
</gene>
<dbReference type="InterPro" id="IPR005162">
    <property type="entry name" value="Retrotrans_gag_dom"/>
</dbReference>
<dbReference type="EMBL" id="GL444690">
    <property type="protein sequence ID" value="EFN60693.1"/>
    <property type="molecule type" value="Genomic_DNA"/>
</dbReference>
<dbReference type="InterPro" id="IPR001878">
    <property type="entry name" value="Znf_CCHC"/>
</dbReference>
<evidence type="ECO:0000313" key="3">
    <source>
        <dbReference type="EMBL" id="EFN60693.1"/>
    </source>
</evidence>
<evidence type="ECO:0000313" key="4">
    <source>
        <dbReference type="Proteomes" id="UP000000311"/>
    </source>
</evidence>
<feature type="non-terminal residue" evidence="3">
    <location>
        <position position="185"/>
    </location>
</feature>
<protein>
    <recommendedName>
        <fullName evidence="2">CCHC-type domain-containing protein</fullName>
    </recommendedName>
</protein>
<dbReference type="Pfam" id="PF03732">
    <property type="entry name" value="Retrotrans_gag"/>
    <property type="match status" value="1"/>
</dbReference>
<name>E2B0U3_CAMFO</name>
<accession>E2B0U3</accession>
<sequence>FLERVEELRGAYGLSRTQLLQGLPELLRGDTLLWFRNYRETWGHWEEFERDFRQQYLPRRYAATLRREIMGRHQRSTEKFAPYVTVMMTLMRRAGGYSWEEQLDLVYENIHPAYKHYIRIDDIRNMAELQARATEYEDIVQEQKEALKREKPVASAVVTAYNMKECCWRCKQRGHTRAQCQRPAK</sequence>
<organism evidence="4">
    <name type="scientific">Camponotus floridanus</name>
    <name type="common">Florida carpenter ant</name>
    <dbReference type="NCBI Taxonomy" id="104421"/>
    <lineage>
        <taxon>Eukaryota</taxon>
        <taxon>Metazoa</taxon>
        <taxon>Ecdysozoa</taxon>
        <taxon>Arthropoda</taxon>
        <taxon>Hexapoda</taxon>
        <taxon>Insecta</taxon>
        <taxon>Pterygota</taxon>
        <taxon>Neoptera</taxon>
        <taxon>Endopterygota</taxon>
        <taxon>Hymenoptera</taxon>
        <taxon>Apocrita</taxon>
        <taxon>Aculeata</taxon>
        <taxon>Formicoidea</taxon>
        <taxon>Formicidae</taxon>
        <taxon>Formicinae</taxon>
        <taxon>Camponotus</taxon>
    </lineage>
</organism>
<proteinExistence type="predicted"/>
<dbReference type="GO" id="GO:0008270">
    <property type="term" value="F:zinc ion binding"/>
    <property type="evidence" value="ECO:0007669"/>
    <property type="project" value="UniProtKB-KW"/>
</dbReference>
<evidence type="ECO:0000259" key="2">
    <source>
        <dbReference type="PROSITE" id="PS50158"/>
    </source>
</evidence>
<feature type="non-terminal residue" evidence="3">
    <location>
        <position position="1"/>
    </location>
</feature>
<keyword evidence="1" id="KW-0863">Zinc-finger</keyword>
<evidence type="ECO:0000256" key="1">
    <source>
        <dbReference type="PROSITE-ProRule" id="PRU00047"/>
    </source>
</evidence>
<dbReference type="AlphaFoldDB" id="E2B0U3"/>